<dbReference type="RefSeq" id="WP_160555564.1">
    <property type="nucleotide sequence ID" value="NZ_CP047651.1"/>
</dbReference>
<evidence type="ECO:0000313" key="1">
    <source>
        <dbReference type="EMBL" id="QHJ01756.1"/>
    </source>
</evidence>
<sequence length="377" mass="42601">MSKNLTTLSASALGKFLNLRNEPVVGKITPPKDFATEKAVLDNLILGNSWTGSSGVRGYDFKLDNKLHIALTMKCADDHFFSLSQDTQDGIKFENIPGSIYLFLAHQLQLMPTGGFTPDWVEEYIAGPASSEEGLKLDVIIQSLEDISVFSVDDAFLAMGNITPQYIANYISTYDPELNIGRLGDKALQSIREIFLREKKHLTQENFFNALTATKPQHAFLEIYRVLEFIFFLPRVRGLLLSLQGQGLSAQMDIMALASLCHRELGWKRIERDSIDRLFKDYSAANYNEFIDLHASCSPFTSLVIAESTDPLEKRVESVQKMGEKFYQLRNQIAHQFFPDDILACSPADWTVLIEFTLNCIKYFYERDFEIAAAGDI</sequence>
<dbReference type="KEGG" id="xyk:GT347_27255"/>
<dbReference type="EMBL" id="CP047651">
    <property type="protein sequence ID" value="QHJ01756.1"/>
    <property type="molecule type" value="Genomic_DNA"/>
</dbReference>
<organism evidence="1 2">
    <name type="scientific">Xylophilus rhododendri</name>
    <dbReference type="NCBI Taxonomy" id="2697032"/>
    <lineage>
        <taxon>Bacteria</taxon>
        <taxon>Pseudomonadati</taxon>
        <taxon>Pseudomonadota</taxon>
        <taxon>Betaproteobacteria</taxon>
        <taxon>Burkholderiales</taxon>
        <taxon>Xylophilus</taxon>
    </lineage>
</organism>
<dbReference type="Proteomes" id="UP000464787">
    <property type="component" value="Plasmid unnamed1"/>
</dbReference>
<dbReference type="AlphaFoldDB" id="A0A857JGG5"/>
<keyword evidence="1" id="KW-0614">Plasmid</keyword>
<accession>A0A857JGG5</accession>
<name>A0A857JGG5_9BURK</name>
<keyword evidence="2" id="KW-1185">Reference proteome</keyword>
<protein>
    <submittedName>
        <fullName evidence="1">Uncharacterized protein</fullName>
    </submittedName>
</protein>
<reference evidence="1 2" key="1">
    <citation type="submission" date="2020-01" db="EMBL/GenBank/DDBJ databases">
        <title>Genome sequencing of strain KACC 21265.</title>
        <authorList>
            <person name="Heo J."/>
            <person name="Kim S.-J."/>
            <person name="Kim J.-S."/>
            <person name="Hong S.-B."/>
            <person name="Kwon S.-W."/>
        </authorList>
    </citation>
    <scope>NUCLEOTIDE SEQUENCE [LARGE SCALE GENOMIC DNA]</scope>
    <source>
        <strain evidence="1 2">KACC 21265</strain>
        <plasmid evidence="1 2">unnamed1</plasmid>
    </source>
</reference>
<geneLocation type="plasmid" evidence="1 2">
    <name>unnamed1</name>
</geneLocation>
<gene>
    <name evidence="1" type="ORF">GT347_27255</name>
</gene>
<evidence type="ECO:0000313" key="2">
    <source>
        <dbReference type="Proteomes" id="UP000464787"/>
    </source>
</evidence>
<proteinExistence type="predicted"/>